<reference evidence="2 3" key="2">
    <citation type="submission" date="2017-08" db="EMBL/GenBank/DDBJ databases">
        <authorList>
            <person name="de Groot N.N."/>
        </authorList>
    </citation>
    <scope>NUCLEOTIDE SEQUENCE [LARGE SCALE GENOMIC DNA]</scope>
    <source>
        <strain evidence="2">Orrdi1</strain>
    </source>
</reference>
<dbReference type="EMBL" id="FLRC01000044">
    <property type="protein sequence ID" value="SBT26774.1"/>
    <property type="molecule type" value="Genomic_DNA"/>
</dbReference>
<evidence type="ECO:0000313" key="3">
    <source>
        <dbReference type="Proteomes" id="UP000078558"/>
    </source>
</evidence>
<gene>
    <name evidence="1" type="ORF">ODI_00899</name>
    <name evidence="2" type="ORF">ODI_R4121</name>
</gene>
<organism evidence="1 3">
    <name type="scientific">Orrella dioscoreae</name>
    <dbReference type="NCBI Taxonomy" id="1851544"/>
    <lineage>
        <taxon>Bacteria</taxon>
        <taxon>Pseudomonadati</taxon>
        <taxon>Pseudomonadota</taxon>
        <taxon>Betaproteobacteria</taxon>
        <taxon>Burkholderiales</taxon>
        <taxon>Alcaligenaceae</taxon>
        <taxon>Orrella</taxon>
    </lineage>
</organism>
<dbReference type="EMBL" id="LT907988">
    <property type="protein sequence ID" value="SOE52373.1"/>
    <property type="molecule type" value="Genomic_DNA"/>
</dbReference>
<evidence type="ECO:0000313" key="2">
    <source>
        <dbReference type="EMBL" id="SOE52373.1"/>
    </source>
</evidence>
<sequence>MFVIARTYDVLLPCSRHGALSSPSDCQARIFKEPATRYSANVSS</sequence>
<keyword evidence="3" id="KW-1185">Reference proteome</keyword>
<accession>A0A1C3K5N9</accession>
<reference evidence="1 3" key="1">
    <citation type="submission" date="2016-06" db="EMBL/GenBank/DDBJ databases">
        <authorList>
            <person name="Kjaerup R.B."/>
            <person name="Dalgaard T.S."/>
            <person name="Juul-Madsen H.R."/>
        </authorList>
    </citation>
    <scope>NUCLEOTIDE SEQUENCE [LARGE SCALE GENOMIC DNA]</scope>
    <source>
        <strain evidence="1">Orrdi1</strain>
    </source>
</reference>
<evidence type="ECO:0000313" key="1">
    <source>
        <dbReference type="EMBL" id="SBT26774.1"/>
    </source>
</evidence>
<dbReference type="AlphaFoldDB" id="A0A1C3K5N9"/>
<protein>
    <submittedName>
        <fullName evidence="1">Uncharacterized protein</fullName>
    </submittedName>
</protein>
<proteinExistence type="predicted"/>
<dbReference type="Proteomes" id="UP000078558">
    <property type="component" value="Chromosome I"/>
</dbReference>
<dbReference type="KEGG" id="odi:ODI_R4121"/>
<name>A0A1C3K5N9_9BURK</name>